<dbReference type="InterPro" id="IPR005119">
    <property type="entry name" value="LysR_subst-bd"/>
</dbReference>
<dbReference type="CDD" id="cd08417">
    <property type="entry name" value="PBP2_Nitroaromatics_like"/>
    <property type="match status" value="1"/>
</dbReference>
<keyword evidence="7" id="KW-1185">Reference proteome</keyword>
<dbReference type="PANTHER" id="PTHR30118:SF15">
    <property type="entry name" value="TRANSCRIPTIONAL REGULATORY PROTEIN"/>
    <property type="match status" value="1"/>
</dbReference>
<dbReference type="SUPFAM" id="SSF46785">
    <property type="entry name" value="Winged helix' DNA-binding domain"/>
    <property type="match status" value="1"/>
</dbReference>
<dbReference type="PANTHER" id="PTHR30118">
    <property type="entry name" value="HTH-TYPE TRANSCRIPTIONAL REGULATOR LEUO-RELATED"/>
    <property type="match status" value="1"/>
</dbReference>
<dbReference type="EMBL" id="JBHSVR010000001">
    <property type="protein sequence ID" value="MFC6634203.1"/>
    <property type="molecule type" value="Genomic_DNA"/>
</dbReference>
<dbReference type="SUPFAM" id="SSF53850">
    <property type="entry name" value="Periplasmic binding protein-like II"/>
    <property type="match status" value="1"/>
</dbReference>
<dbReference type="InterPro" id="IPR037402">
    <property type="entry name" value="YidZ_PBP2"/>
</dbReference>
<dbReference type="InterPro" id="IPR036388">
    <property type="entry name" value="WH-like_DNA-bd_sf"/>
</dbReference>
<dbReference type="InterPro" id="IPR050389">
    <property type="entry name" value="LysR-type_TF"/>
</dbReference>
<organism evidence="6 7">
    <name type="scientific">Microbulbifer taiwanensis</name>
    <dbReference type="NCBI Taxonomy" id="986746"/>
    <lineage>
        <taxon>Bacteria</taxon>
        <taxon>Pseudomonadati</taxon>
        <taxon>Pseudomonadota</taxon>
        <taxon>Gammaproteobacteria</taxon>
        <taxon>Cellvibrionales</taxon>
        <taxon>Microbulbiferaceae</taxon>
        <taxon>Microbulbifer</taxon>
    </lineage>
</organism>
<evidence type="ECO:0000313" key="7">
    <source>
        <dbReference type="Proteomes" id="UP001596425"/>
    </source>
</evidence>
<gene>
    <name evidence="6" type="ORF">ACFQBM_12965</name>
</gene>
<sequence length="301" mass="33945">MRYTHIRQSDLNLLLGLSVLLEERSVSRAAERFHLSQPAMSRMLQRLRETFHDELLVRTKDGYEPTARARKIQTELDQLLPRINTLLRGPVFDPSIADETFRIACTDYATVVMGAQLSERLYGEAPGITLDISAWRDSAFEDCVQGRLDLVLWVDAAPEPLVSEVLFREDFVCVMSAEHALAGRPLTLDDYLRYPHIVVDLLGGQQTLVEDKLVELGAARTVGLRVPYFSAAISAVAHTNLIATVPRRIASCYSANNDLFTIDAPLELAPFDYVMGWHPRSAEDPAHRWLRSLFTNLGRRI</sequence>
<name>A0ABW1YN46_9GAMM</name>
<accession>A0ABW1YN46</accession>
<evidence type="ECO:0000256" key="2">
    <source>
        <dbReference type="ARBA" id="ARBA00023015"/>
    </source>
</evidence>
<evidence type="ECO:0000256" key="4">
    <source>
        <dbReference type="ARBA" id="ARBA00023163"/>
    </source>
</evidence>
<evidence type="ECO:0000256" key="1">
    <source>
        <dbReference type="ARBA" id="ARBA00009437"/>
    </source>
</evidence>
<dbReference type="Gene3D" id="3.40.190.10">
    <property type="entry name" value="Periplasmic binding protein-like II"/>
    <property type="match status" value="2"/>
</dbReference>
<comment type="caution">
    <text evidence="6">The sequence shown here is derived from an EMBL/GenBank/DDBJ whole genome shotgun (WGS) entry which is preliminary data.</text>
</comment>
<dbReference type="PRINTS" id="PR00039">
    <property type="entry name" value="HTHLYSR"/>
</dbReference>
<keyword evidence="3" id="KW-0238">DNA-binding</keyword>
<dbReference type="PROSITE" id="PS50931">
    <property type="entry name" value="HTH_LYSR"/>
    <property type="match status" value="1"/>
</dbReference>
<dbReference type="Proteomes" id="UP001596425">
    <property type="component" value="Unassembled WGS sequence"/>
</dbReference>
<protein>
    <submittedName>
        <fullName evidence="6">LysR family transcriptional regulator</fullName>
    </submittedName>
</protein>
<dbReference type="InterPro" id="IPR000847">
    <property type="entry name" value="LysR_HTH_N"/>
</dbReference>
<dbReference type="InterPro" id="IPR036390">
    <property type="entry name" value="WH_DNA-bd_sf"/>
</dbReference>
<keyword evidence="2" id="KW-0805">Transcription regulation</keyword>
<dbReference type="Pfam" id="PF03466">
    <property type="entry name" value="LysR_substrate"/>
    <property type="match status" value="1"/>
</dbReference>
<dbReference type="RefSeq" id="WP_193189899.1">
    <property type="nucleotide sequence ID" value="NZ_JACZFR010000009.1"/>
</dbReference>
<keyword evidence="4" id="KW-0804">Transcription</keyword>
<proteinExistence type="inferred from homology"/>
<reference evidence="7" key="1">
    <citation type="journal article" date="2019" name="Int. J. Syst. Evol. Microbiol.">
        <title>The Global Catalogue of Microorganisms (GCM) 10K type strain sequencing project: providing services to taxonomists for standard genome sequencing and annotation.</title>
        <authorList>
            <consortium name="The Broad Institute Genomics Platform"/>
            <consortium name="The Broad Institute Genome Sequencing Center for Infectious Disease"/>
            <person name="Wu L."/>
            <person name="Ma J."/>
        </authorList>
    </citation>
    <scope>NUCLEOTIDE SEQUENCE [LARGE SCALE GENOMIC DNA]</scope>
    <source>
        <strain evidence="7">CGMCC 1.13718</strain>
    </source>
</reference>
<evidence type="ECO:0000313" key="6">
    <source>
        <dbReference type="EMBL" id="MFC6634203.1"/>
    </source>
</evidence>
<evidence type="ECO:0000259" key="5">
    <source>
        <dbReference type="PROSITE" id="PS50931"/>
    </source>
</evidence>
<feature type="domain" description="HTH lysR-type" evidence="5">
    <location>
        <begin position="10"/>
        <end position="66"/>
    </location>
</feature>
<dbReference type="Gene3D" id="1.10.10.10">
    <property type="entry name" value="Winged helix-like DNA-binding domain superfamily/Winged helix DNA-binding domain"/>
    <property type="match status" value="1"/>
</dbReference>
<dbReference type="Pfam" id="PF00126">
    <property type="entry name" value="HTH_1"/>
    <property type="match status" value="1"/>
</dbReference>
<comment type="similarity">
    <text evidence="1">Belongs to the LysR transcriptional regulatory family.</text>
</comment>
<evidence type="ECO:0000256" key="3">
    <source>
        <dbReference type="ARBA" id="ARBA00023125"/>
    </source>
</evidence>